<keyword evidence="7" id="KW-0539">Nucleus</keyword>
<protein>
    <recommendedName>
        <fullName evidence="9">C2H2-type domain-containing protein</fullName>
    </recommendedName>
</protein>
<name>A0A7S2YSA1_9STRA</name>
<evidence type="ECO:0000256" key="2">
    <source>
        <dbReference type="ARBA" id="ARBA00006991"/>
    </source>
</evidence>
<reference evidence="10" key="1">
    <citation type="submission" date="2021-01" db="EMBL/GenBank/DDBJ databases">
        <authorList>
            <person name="Corre E."/>
            <person name="Pelletier E."/>
            <person name="Niang G."/>
            <person name="Scheremetjew M."/>
            <person name="Finn R."/>
            <person name="Kale V."/>
            <person name="Holt S."/>
            <person name="Cochrane G."/>
            <person name="Meng A."/>
            <person name="Brown T."/>
            <person name="Cohen L."/>
        </authorList>
    </citation>
    <scope>NUCLEOTIDE SEQUENCE</scope>
    <source>
        <strain evidence="10">CCMP125</strain>
    </source>
</reference>
<keyword evidence="6" id="KW-0862">Zinc</keyword>
<keyword evidence="4" id="KW-0677">Repeat</keyword>
<dbReference type="EMBL" id="HBHT01038629">
    <property type="protein sequence ID" value="CAD9992611.1"/>
    <property type="molecule type" value="Transcribed_RNA"/>
</dbReference>
<evidence type="ECO:0000256" key="6">
    <source>
        <dbReference type="ARBA" id="ARBA00022833"/>
    </source>
</evidence>
<dbReference type="GO" id="GO:0000977">
    <property type="term" value="F:RNA polymerase II transcription regulatory region sequence-specific DNA binding"/>
    <property type="evidence" value="ECO:0007669"/>
    <property type="project" value="TreeGrafter"/>
</dbReference>
<dbReference type="PANTHER" id="PTHR24409">
    <property type="entry name" value="ZINC FINGER PROTEIN 142"/>
    <property type="match status" value="1"/>
</dbReference>
<dbReference type="SMART" id="SM00355">
    <property type="entry name" value="ZnF_C2H2"/>
    <property type="match status" value="2"/>
</dbReference>
<evidence type="ECO:0000256" key="3">
    <source>
        <dbReference type="ARBA" id="ARBA00022723"/>
    </source>
</evidence>
<accession>A0A7S2YSA1</accession>
<evidence type="ECO:0000256" key="4">
    <source>
        <dbReference type="ARBA" id="ARBA00022737"/>
    </source>
</evidence>
<keyword evidence="3" id="KW-0479">Metal-binding</keyword>
<gene>
    <name evidence="10" type="ORF">APAL1065_LOCUS25964</name>
</gene>
<feature type="domain" description="C2H2-type" evidence="9">
    <location>
        <begin position="152"/>
        <end position="180"/>
    </location>
</feature>
<dbReference type="InterPro" id="IPR036236">
    <property type="entry name" value="Znf_C2H2_sf"/>
</dbReference>
<dbReference type="SUPFAM" id="SSF57667">
    <property type="entry name" value="beta-beta-alpha zinc fingers"/>
    <property type="match status" value="2"/>
</dbReference>
<evidence type="ECO:0000256" key="7">
    <source>
        <dbReference type="ARBA" id="ARBA00023242"/>
    </source>
</evidence>
<organism evidence="10">
    <name type="scientific">Entomoneis paludosa</name>
    <dbReference type="NCBI Taxonomy" id="265537"/>
    <lineage>
        <taxon>Eukaryota</taxon>
        <taxon>Sar</taxon>
        <taxon>Stramenopiles</taxon>
        <taxon>Ochrophyta</taxon>
        <taxon>Bacillariophyta</taxon>
        <taxon>Bacillariophyceae</taxon>
        <taxon>Bacillariophycidae</taxon>
        <taxon>Entomoneidaceae</taxon>
        <taxon>Entomoneis</taxon>
    </lineage>
</organism>
<dbReference type="Gene3D" id="3.30.160.60">
    <property type="entry name" value="Classic Zinc Finger"/>
    <property type="match status" value="1"/>
</dbReference>
<feature type="domain" description="C2H2-type" evidence="9">
    <location>
        <begin position="52"/>
        <end position="79"/>
    </location>
</feature>
<evidence type="ECO:0000256" key="1">
    <source>
        <dbReference type="ARBA" id="ARBA00004123"/>
    </source>
</evidence>
<dbReference type="GO" id="GO:0005634">
    <property type="term" value="C:nucleus"/>
    <property type="evidence" value="ECO:0007669"/>
    <property type="project" value="UniProtKB-SubCell"/>
</dbReference>
<comment type="subcellular location">
    <subcellularLocation>
        <location evidence="1">Nucleus</location>
    </subcellularLocation>
</comment>
<evidence type="ECO:0000313" key="10">
    <source>
        <dbReference type="EMBL" id="CAD9992611.1"/>
    </source>
</evidence>
<dbReference type="Pfam" id="PF00096">
    <property type="entry name" value="zf-C2H2"/>
    <property type="match status" value="1"/>
</dbReference>
<sequence>MGRVCSDCNSYQSCSQFSSNQWRKGDGYSRCKDCVSGFSNSGGYDSYSYDYFECSQCSRTFNNQNELNMHMQVHRPRNVSCPVCGETRFRSGANAVQHVESGYCTGCRGQDQAREQIYRFAAKQKSMRPFMNSTPMLEYGDGSDYGVPDLPYHCPDCSKPFRHLSQLLQHQDQKHGSTRMISYM</sequence>
<dbReference type="Pfam" id="PF13912">
    <property type="entry name" value="zf-C2H2_6"/>
    <property type="match status" value="1"/>
</dbReference>
<evidence type="ECO:0000256" key="5">
    <source>
        <dbReference type="ARBA" id="ARBA00022771"/>
    </source>
</evidence>
<dbReference type="AlphaFoldDB" id="A0A7S2YSA1"/>
<dbReference type="GO" id="GO:0000981">
    <property type="term" value="F:DNA-binding transcription factor activity, RNA polymerase II-specific"/>
    <property type="evidence" value="ECO:0007669"/>
    <property type="project" value="TreeGrafter"/>
</dbReference>
<dbReference type="InterPro" id="IPR013087">
    <property type="entry name" value="Znf_C2H2_type"/>
</dbReference>
<dbReference type="PROSITE" id="PS50157">
    <property type="entry name" value="ZINC_FINGER_C2H2_2"/>
    <property type="match status" value="2"/>
</dbReference>
<dbReference type="PANTHER" id="PTHR24409:SF331">
    <property type="entry name" value="ZINC FINGER PROTEIN 322A"/>
    <property type="match status" value="1"/>
</dbReference>
<dbReference type="GO" id="GO:0008270">
    <property type="term" value="F:zinc ion binding"/>
    <property type="evidence" value="ECO:0007669"/>
    <property type="project" value="UniProtKB-KW"/>
</dbReference>
<proteinExistence type="inferred from homology"/>
<comment type="similarity">
    <text evidence="2">Belongs to the krueppel C2H2-type zinc-finger protein family.</text>
</comment>
<evidence type="ECO:0000259" key="9">
    <source>
        <dbReference type="PROSITE" id="PS50157"/>
    </source>
</evidence>
<evidence type="ECO:0000256" key="8">
    <source>
        <dbReference type="PROSITE-ProRule" id="PRU00042"/>
    </source>
</evidence>
<keyword evidence="5 8" id="KW-0863">Zinc-finger</keyword>
<dbReference type="PROSITE" id="PS00028">
    <property type="entry name" value="ZINC_FINGER_C2H2_1"/>
    <property type="match status" value="2"/>
</dbReference>